<keyword evidence="8" id="KW-0812">Transmembrane</keyword>
<keyword evidence="9" id="KW-0479">Metal-binding</keyword>
<evidence type="ECO:0000256" key="4">
    <source>
        <dbReference type="ARBA" id="ARBA00008539"/>
    </source>
</evidence>
<evidence type="ECO:0000256" key="7">
    <source>
        <dbReference type="ARBA" id="ARBA00022679"/>
    </source>
</evidence>
<evidence type="ECO:0000256" key="14">
    <source>
        <dbReference type="ARBA" id="ARBA00023180"/>
    </source>
</evidence>
<keyword evidence="11" id="KW-1133">Transmembrane helix</keyword>
<dbReference type="AlphaFoldDB" id="A0A7R8XDX9"/>
<dbReference type="InterPro" id="IPR043189">
    <property type="entry name" value="B4GAT1"/>
</dbReference>
<keyword evidence="13" id="KW-0472">Membrane</keyword>
<evidence type="ECO:0000256" key="15">
    <source>
        <dbReference type="ARBA" id="ARBA00023211"/>
    </source>
</evidence>
<evidence type="ECO:0000256" key="19">
    <source>
        <dbReference type="ARBA" id="ARBA00033291"/>
    </source>
</evidence>
<sequence length="375" mass="42796">MRRLGWCHVRTAVAAVSLLTLGFLGAILDRTTLSRVHGCDPDQVNVRNLLLSDKTDAQRPAPPPDPFDFHPQRGIRDKWGKYAIHPFVWTGTEWDGLSESSRVCAATQVTMERLYQLINVSRVWKGPISAAVFTPDVEVDVGRGIVEMLRRCVPEIRRQVSFHFVTDLEHPPKLLPEDGDSKVQDEGYLCSNLEKEIESLLAKRPPSMMEWRVPLKYPQNLMRNVARSSCSTPFTFLIDVDMVPMPGLKESLDGFLHSHGHECTKCVYVVPTYEIHDNASVLPRNKTELLRLVDKKLARPFHVKVAVRNSESSDLARWESIPESPRLEVAYNVTKYRIGYEPVYVARADVPHFDERFIGYGCTRYTQVSTPRRRT</sequence>
<dbReference type="PANTHER" id="PTHR46420">
    <property type="entry name" value="BETA-1,4-GLUCURONYLTRANSFERASE 1"/>
    <property type="match status" value="1"/>
</dbReference>
<name>A0A7R8XDX9_9CRUS</name>
<comment type="cofactor">
    <cofactor evidence="1">
        <name>Mn(2+)</name>
        <dbReference type="ChEBI" id="CHEBI:29035"/>
    </cofactor>
</comment>
<evidence type="ECO:0000313" key="21">
    <source>
        <dbReference type="EMBL" id="CAD7248783.1"/>
    </source>
</evidence>
<accession>A0A7R8XDX9</accession>
<dbReference type="Pfam" id="PF13896">
    <property type="entry name" value="Glyco_transf_49"/>
    <property type="match status" value="1"/>
</dbReference>
<evidence type="ECO:0000256" key="17">
    <source>
        <dbReference type="ARBA" id="ARBA00032175"/>
    </source>
</evidence>
<evidence type="ECO:0000256" key="8">
    <source>
        <dbReference type="ARBA" id="ARBA00022692"/>
    </source>
</evidence>
<keyword evidence="12" id="KW-0333">Golgi apparatus</keyword>
<evidence type="ECO:0000256" key="9">
    <source>
        <dbReference type="ARBA" id="ARBA00022723"/>
    </source>
</evidence>
<dbReference type="OrthoDB" id="6479716at2759"/>
<keyword evidence="15" id="KW-0464">Manganese</keyword>
<dbReference type="GO" id="GO:0015020">
    <property type="term" value="F:glucuronosyltransferase activity"/>
    <property type="evidence" value="ECO:0007669"/>
    <property type="project" value="InterPro"/>
</dbReference>
<keyword evidence="7" id="KW-0808">Transferase</keyword>
<comment type="catalytic activity">
    <reaction evidence="20">
        <text>3-O-[beta-D-Xyl-(1-&gt;4)-Rib-ol-P-Rib-ol-P-3-beta-D-GalNAc-(1-&gt;3)-beta-D-GlcNAc-(1-&gt;4)-(O-6-P-alpha-D-Man)]-Thr-[protein] + UDP-alpha-D-glucuronate = 3-O-[beta-D-GlcA-(1-&gt;3)-beta-D-Xyl-(1-&gt;4)-Rib-ol-P-Rib-ol-P-3-beta-D-GalNAc-(1-&gt;3)-beta-D-GlcNAc-(1-&gt;4)-(O-6-P-alpha-D-Man)]-Thr-[protein] + UDP + H(+)</text>
        <dbReference type="Rhea" id="RHEA:46860"/>
        <dbReference type="Rhea" id="RHEA-COMP:15023"/>
        <dbReference type="Rhea" id="RHEA-COMP:17482"/>
        <dbReference type="ChEBI" id="CHEBI:15378"/>
        <dbReference type="ChEBI" id="CHEBI:58052"/>
        <dbReference type="ChEBI" id="CHEBI:58223"/>
        <dbReference type="ChEBI" id="CHEBI:142405"/>
        <dbReference type="ChEBI" id="CHEBI:177336"/>
    </reaction>
</comment>
<evidence type="ECO:0000256" key="5">
    <source>
        <dbReference type="ARBA" id="ARBA00017962"/>
    </source>
</evidence>
<evidence type="ECO:0000256" key="1">
    <source>
        <dbReference type="ARBA" id="ARBA00001936"/>
    </source>
</evidence>
<dbReference type="GO" id="GO:0046872">
    <property type="term" value="F:metal ion binding"/>
    <property type="evidence" value="ECO:0007669"/>
    <property type="project" value="UniProtKB-KW"/>
</dbReference>
<reference evidence="21" key="1">
    <citation type="submission" date="2020-11" db="EMBL/GenBank/DDBJ databases">
        <authorList>
            <person name="Tran Van P."/>
        </authorList>
    </citation>
    <scope>NUCLEOTIDE SEQUENCE</scope>
</reference>
<comment type="subcellular location">
    <subcellularLocation>
        <location evidence="2">Golgi apparatus membrane</location>
        <topology evidence="2">Single-pass type II membrane protein</topology>
    </subcellularLocation>
</comment>
<keyword evidence="22" id="KW-1185">Reference proteome</keyword>
<dbReference type="EMBL" id="LR901508">
    <property type="protein sequence ID" value="CAD7248783.1"/>
    <property type="molecule type" value="Genomic_DNA"/>
</dbReference>
<proteinExistence type="inferred from homology"/>
<evidence type="ECO:0000256" key="18">
    <source>
        <dbReference type="ARBA" id="ARBA00032181"/>
    </source>
</evidence>
<keyword evidence="10" id="KW-0735">Signal-anchor</keyword>
<keyword evidence="6" id="KW-0328">Glycosyltransferase</keyword>
<comment type="pathway">
    <text evidence="3">Protein modification; protein glycosylation.</text>
</comment>
<dbReference type="GO" id="GO:0000139">
    <property type="term" value="C:Golgi membrane"/>
    <property type="evidence" value="ECO:0007669"/>
    <property type="project" value="UniProtKB-SubCell"/>
</dbReference>
<evidence type="ECO:0000256" key="16">
    <source>
        <dbReference type="ARBA" id="ARBA00030723"/>
    </source>
</evidence>
<dbReference type="PANTHER" id="PTHR46420:SF1">
    <property type="entry name" value="BETA-1,4-GLUCURONYLTRANSFERASE 1"/>
    <property type="match status" value="1"/>
</dbReference>
<gene>
    <name evidence="21" type="ORF">DSTB1V02_LOCUS8591</name>
</gene>
<dbReference type="GO" id="GO:0035269">
    <property type="term" value="P:protein O-linked glycosylation via mannose"/>
    <property type="evidence" value="ECO:0007669"/>
    <property type="project" value="TreeGrafter"/>
</dbReference>
<organism evidence="21">
    <name type="scientific">Darwinula stevensoni</name>
    <dbReference type="NCBI Taxonomy" id="69355"/>
    <lineage>
        <taxon>Eukaryota</taxon>
        <taxon>Metazoa</taxon>
        <taxon>Ecdysozoa</taxon>
        <taxon>Arthropoda</taxon>
        <taxon>Crustacea</taxon>
        <taxon>Oligostraca</taxon>
        <taxon>Ostracoda</taxon>
        <taxon>Podocopa</taxon>
        <taxon>Podocopida</taxon>
        <taxon>Darwinulocopina</taxon>
        <taxon>Darwinuloidea</taxon>
        <taxon>Darwinulidae</taxon>
        <taxon>Darwinula</taxon>
    </lineage>
</organism>
<protein>
    <recommendedName>
        <fullName evidence="5">Beta-1,4-glucuronyltransferase 1</fullName>
    </recommendedName>
    <alternativeName>
        <fullName evidence="16">I-beta-1,3-N-acetylglucosaminyltransferase</fullName>
    </alternativeName>
    <alternativeName>
        <fullName evidence="19">N-acetyllactosaminide beta-1,3-N-acetylglucosaminyltransferase</fullName>
    </alternativeName>
    <alternativeName>
        <fullName evidence="17">Poly-N-acetyllactosamine extension enzyme</fullName>
    </alternativeName>
    <alternativeName>
        <fullName evidence="18">UDP-GlcNAc:betaGal beta-1,3-N-acetylglucosaminyltransferase 1</fullName>
    </alternativeName>
</protein>
<evidence type="ECO:0000256" key="6">
    <source>
        <dbReference type="ARBA" id="ARBA00022676"/>
    </source>
</evidence>
<evidence type="ECO:0000256" key="3">
    <source>
        <dbReference type="ARBA" id="ARBA00004922"/>
    </source>
</evidence>
<comment type="similarity">
    <text evidence="4">Belongs to the glycosyltransferase 49 family.</text>
</comment>
<dbReference type="Proteomes" id="UP000677054">
    <property type="component" value="Unassembled WGS sequence"/>
</dbReference>
<evidence type="ECO:0000256" key="20">
    <source>
        <dbReference type="ARBA" id="ARBA00047852"/>
    </source>
</evidence>
<evidence type="ECO:0000256" key="2">
    <source>
        <dbReference type="ARBA" id="ARBA00004323"/>
    </source>
</evidence>
<evidence type="ECO:0000313" key="22">
    <source>
        <dbReference type="Proteomes" id="UP000677054"/>
    </source>
</evidence>
<evidence type="ECO:0000256" key="12">
    <source>
        <dbReference type="ARBA" id="ARBA00023034"/>
    </source>
</evidence>
<keyword evidence="14" id="KW-0325">Glycoprotein</keyword>
<dbReference type="UniPathway" id="UPA00378"/>
<evidence type="ECO:0000256" key="10">
    <source>
        <dbReference type="ARBA" id="ARBA00022968"/>
    </source>
</evidence>
<evidence type="ECO:0000256" key="13">
    <source>
        <dbReference type="ARBA" id="ARBA00023136"/>
    </source>
</evidence>
<evidence type="ECO:0000256" key="11">
    <source>
        <dbReference type="ARBA" id="ARBA00022989"/>
    </source>
</evidence>
<dbReference type="EMBL" id="CAJPEV010001991">
    <property type="protein sequence ID" value="CAG0895222.1"/>
    <property type="molecule type" value="Genomic_DNA"/>
</dbReference>